<proteinExistence type="predicted"/>
<feature type="compositionally biased region" description="Acidic residues" evidence="1">
    <location>
        <begin position="41"/>
        <end position="50"/>
    </location>
</feature>
<evidence type="ECO:0000313" key="3">
    <source>
        <dbReference type="Proteomes" id="UP000518752"/>
    </source>
</evidence>
<dbReference type="EMBL" id="JAACJN010000294">
    <property type="protein sequence ID" value="KAF5350363.1"/>
    <property type="molecule type" value="Genomic_DNA"/>
</dbReference>
<name>A0A8H5D089_9AGAR</name>
<dbReference type="AlphaFoldDB" id="A0A8H5D089"/>
<gene>
    <name evidence="2" type="ORF">D9757_013626</name>
</gene>
<comment type="caution">
    <text evidence="2">The sequence shown here is derived from an EMBL/GenBank/DDBJ whole genome shotgun (WGS) entry which is preliminary data.</text>
</comment>
<sequence length="85" mass="9594">MRNSNVQHASKMQKTNTKRRTGSFGVELGHNIVKPRRATNDDSDDDESDDEKVVDMSSRTRGDSECANNEDSTQTQKTLEMGFEQ</sequence>
<feature type="compositionally biased region" description="Polar residues" evidence="1">
    <location>
        <begin position="66"/>
        <end position="78"/>
    </location>
</feature>
<dbReference type="Proteomes" id="UP000518752">
    <property type="component" value="Unassembled WGS sequence"/>
</dbReference>
<feature type="compositionally biased region" description="Basic and acidic residues" evidence="1">
    <location>
        <begin position="51"/>
        <end position="64"/>
    </location>
</feature>
<reference evidence="2 3" key="1">
    <citation type="journal article" date="2020" name="ISME J.">
        <title>Uncovering the hidden diversity of litter-decomposition mechanisms in mushroom-forming fungi.</title>
        <authorList>
            <person name="Floudas D."/>
            <person name="Bentzer J."/>
            <person name="Ahren D."/>
            <person name="Johansson T."/>
            <person name="Persson P."/>
            <person name="Tunlid A."/>
        </authorList>
    </citation>
    <scope>NUCLEOTIDE SEQUENCE [LARGE SCALE GENOMIC DNA]</scope>
    <source>
        <strain evidence="2 3">CBS 406.79</strain>
    </source>
</reference>
<feature type="compositionally biased region" description="Polar residues" evidence="1">
    <location>
        <begin position="1"/>
        <end position="15"/>
    </location>
</feature>
<keyword evidence="3" id="KW-1185">Reference proteome</keyword>
<evidence type="ECO:0000313" key="2">
    <source>
        <dbReference type="EMBL" id="KAF5350363.1"/>
    </source>
</evidence>
<feature type="region of interest" description="Disordered" evidence="1">
    <location>
        <begin position="1"/>
        <end position="85"/>
    </location>
</feature>
<accession>A0A8H5D089</accession>
<protein>
    <submittedName>
        <fullName evidence="2">Uncharacterized protein</fullName>
    </submittedName>
</protein>
<evidence type="ECO:0000256" key="1">
    <source>
        <dbReference type="SAM" id="MobiDB-lite"/>
    </source>
</evidence>
<organism evidence="2 3">
    <name type="scientific">Collybiopsis confluens</name>
    <dbReference type="NCBI Taxonomy" id="2823264"/>
    <lineage>
        <taxon>Eukaryota</taxon>
        <taxon>Fungi</taxon>
        <taxon>Dikarya</taxon>
        <taxon>Basidiomycota</taxon>
        <taxon>Agaricomycotina</taxon>
        <taxon>Agaricomycetes</taxon>
        <taxon>Agaricomycetidae</taxon>
        <taxon>Agaricales</taxon>
        <taxon>Marasmiineae</taxon>
        <taxon>Omphalotaceae</taxon>
        <taxon>Collybiopsis</taxon>
    </lineage>
</organism>